<comment type="caution">
    <text evidence="1">The sequence shown here is derived from an EMBL/GenBank/DDBJ whole genome shotgun (WGS) entry which is preliminary data.</text>
</comment>
<proteinExistence type="predicted"/>
<name>A0A5C5VQE1_9PLAN</name>
<dbReference type="AlphaFoldDB" id="A0A5C5VQE1"/>
<dbReference type="Proteomes" id="UP000317243">
    <property type="component" value="Unassembled WGS sequence"/>
</dbReference>
<protein>
    <submittedName>
        <fullName evidence="1">Uncharacterized protein</fullName>
    </submittedName>
</protein>
<evidence type="ECO:0000313" key="2">
    <source>
        <dbReference type="Proteomes" id="UP000317243"/>
    </source>
</evidence>
<keyword evidence="2" id="KW-1185">Reference proteome</keyword>
<evidence type="ECO:0000313" key="1">
    <source>
        <dbReference type="EMBL" id="TWT39802.1"/>
    </source>
</evidence>
<dbReference type="EMBL" id="SIHI01000068">
    <property type="protein sequence ID" value="TWT39802.1"/>
    <property type="molecule type" value="Genomic_DNA"/>
</dbReference>
<gene>
    <name evidence="1" type="ORF">KOR42_51560</name>
</gene>
<reference evidence="1 2" key="1">
    <citation type="submission" date="2019-02" db="EMBL/GenBank/DDBJ databases">
        <title>Deep-cultivation of Planctomycetes and their phenomic and genomic characterization uncovers novel biology.</title>
        <authorList>
            <person name="Wiegand S."/>
            <person name="Jogler M."/>
            <person name="Boedeker C."/>
            <person name="Pinto D."/>
            <person name="Vollmers J."/>
            <person name="Rivas-Marin E."/>
            <person name="Kohn T."/>
            <person name="Peeters S.H."/>
            <person name="Heuer A."/>
            <person name="Rast P."/>
            <person name="Oberbeckmann S."/>
            <person name="Bunk B."/>
            <person name="Jeske O."/>
            <person name="Meyerdierks A."/>
            <person name="Storesund J.E."/>
            <person name="Kallscheuer N."/>
            <person name="Luecker S."/>
            <person name="Lage O.M."/>
            <person name="Pohl T."/>
            <person name="Merkel B.J."/>
            <person name="Hornburger P."/>
            <person name="Mueller R.-W."/>
            <person name="Bruemmer F."/>
            <person name="Labrenz M."/>
            <person name="Spormann A.M."/>
            <person name="Op Den Camp H."/>
            <person name="Overmann J."/>
            <person name="Amann R."/>
            <person name="Jetten M.S.M."/>
            <person name="Mascher T."/>
            <person name="Medema M.H."/>
            <person name="Devos D.P."/>
            <person name="Kaster A.-K."/>
            <person name="Ovreas L."/>
            <person name="Rohde M."/>
            <person name="Galperin M.Y."/>
            <person name="Jogler C."/>
        </authorList>
    </citation>
    <scope>NUCLEOTIDE SEQUENCE [LARGE SCALE GENOMIC DNA]</scope>
    <source>
        <strain evidence="1 2">KOR42</strain>
    </source>
</reference>
<sequence length="52" mass="5940">MVITLFGWPTKCQSNKTGSRTAPPPFISDSKWELIKNLFPIRRARPKVGVRL</sequence>
<organism evidence="1 2">
    <name type="scientific">Thalassoglobus neptunius</name>
    <dbReference type="NCBI Taxonomy" id="1938619"/>
    <lineage>
        <taxon>Bacteria</taxon>
        <taxon>Pseudomonadati</taxon>
        <taxon>Planctomycetota</taxon>
        <taxon>Planctomycetia</taxon>
        <taxon>Planctomycetales</taxon>
        <taxon>Planctomycetaceae</taxon>
        <taxon>Thalassoglobus</taxon>
    </lineage>
</organism>
<accession>A0A5C5VQE1</accession>